<dbReference type="SUPFAM" id="SSF53448">
    <property type="entry name" value="Nucleotide-diphospho-sugar transferases"/>
    <property type="match status" value="1"/>
</dbReference>
<evidence type="ECO:0000313" key="3">
    <source>
        <dbReference type="EMBL" id="ONK27409.1"/>
    </source>
</evidence>
<dbReference type="CDD" id="cd00761">
    <property type="entry name" value="Glyco_tranf_GTA_type"/>
    <property type="match status" value="1"/>
</dbReference>
<dbReference type="RefSeq" id="WP_076996550.1">
    <property type="nucleotide sequence ID" value="NZ_MSPR01000016.1"/>
</dbReference>
<gene>
    <name evidence="3" type="ORF">BVE84_08175</name>
    <name evidence="2" type="ORF">BVE86_08335</name>
</gene>
<dbReference type="Gene3D" id="3.90.550.10">
    <property type="entry name" value="Spore Coat Polysaccharide Biosynthesis Protein SpsA, Chain A"/>
    <property type="match status" value="1"/>
</dbReference>
<dbReference type="AlphaFoldDB" id="A0AB36JRT8"/>
<organism evidence="2 4">
    <name type="scientific">Streptococcus azizii</name>
    <dbReference type="NCBI Taxonomy" id="1579424"/>
    <lineage>
        <taxon>Bacteria</taxon>
        <taxon>Bacillati</taxon>
        <taxon>Bacillota</taxon>
        <taxon>Bacilli</taxon>
        <taxon>Lactobacillales</taxon>
        <taxon>Streptococcaceae</taxon>
        <taxon>Streptococcus</taxon>
    </lineage>
</organism>
<dbReference type="InterPro" id="IPR001173">
    <property type="entry name" value="Glyco_trans_2-like"/>
</dbReference>
<evidence type="ECO:0000313" key="2">
    <source>
        <dbReference type="EMBL" id="ONK26084.1"/>
    </source>
</evidence>
<accession>A0AB36JRT8</accession>
<comment type="caution">
    <text evidence="2">The sequence shown here is derived from an EMBL/GenBank/DDBJ whole genome shotgun (WGS) entry which is preliminary data.</text>
</comment>
<evidence type="ECO:0000259" key="1">
    <source>
        <dbReference type="Pfam" id="PF00535"/>
    </source>
</evidence>
<dbReference type="Proteomes" id="UP000188600">
    <property type="component" value="Unassembled WGS sequence"/>
</dbReference>
<evidence type="ECO:0000313" key="4">
    <source>
        <dbReference type="Proteomes" id="UP000188600"/>
    </source>
</evidence>
<dbReference type="EMBL" id="MSPT01000018">
    <property type="protein sequence ID" value="ONK26084.1"/>
    <property type="molecule type" value="Genomic_DNA"/>
</dbReference>
<dbReference type="InterPro" id="IPR029044">
    <property type="entry name" value="Nucleotide-diphossugar_trans"/>
</dbReference>
<reference evidence="4 5" key="1">
    <citation type="submission" date="2016-12" db="EMBL/GenBank/DDBJ databases">
        <authorList>
            <person name="Gulvik C.A."/>
        </authorList>
    </citation>
    <scope>NUCLEOTIDE SEQUENCE [LARGE SCALE GENOMIC DNA]</scope>
    <source>
        <strain evidence="3 5">12-5202</strain>
        <strain evidence="2 4">12-5291</strain>
    </source>
</reference>
<keyword evidence="5" id="KW-1185">Reference proteome</keyword>
<name>A0AB36JRT8_9STRE</name>
<dbReference type="GO" id="GO:0016740">
    <property type="term" value="F:transferase activity"/>
    <property type="evidence" value="ECO:0007669"/>
    <property type="project" value="UniProtKB-KW"/>
</dbReference>
<proteinExistence type="predicted"/>
<dbReference type="Proteomes" id="UP000188946">
    <property type="component" value="Unassembled WGS sequence"/>
</dbReference>
<feature type="domain" description="Glycosyltransferase 2-like" evidence="1">
    <location>
        <begin position="6"/>
        <end position="125"/>
    </location>
</feature>
<dbReference type="Pfam" id="PF00535">
    <property type="entry name" value="Glycos_transf_2"/>
    <property type="match status" value="1"/>
</dbReference>
<evidence type="ECO:0000313" key="5">
    <source>
        <dbReference type="Proteomes" id="UP000188946"/>
    </source>
</evidence>
<sequence>MFNHTFVICAYGDSPYLEECILSLKQQTQPSTLILYTSTPSDYISNLCERYGIPVYTGVGGSIGTDWNNALSFVETQYATIAHQDDYYEPTYVEEVMKKLSPNTLIAFSDYYEFKGGRKVRENTNLKIKRLMLNTLSLFPNLRWWRRRILAFGNPISCPAVTYNLARLTGFTFDSQMRVSIDWYAWSQIATYEGSFDYIPKQLMFHRIHGESETSQTIKDSTRSKEDLFMYEQFWPKSIARWISRQYERSQKSNDAQ</sequence>
<dbReference type="EMBL" id="MSPR01000016">
    <property type="protein sequence ID" value="ONK27409.1"/>
    <property type="molecule type" value="Genomic_DNA"/>
</dbReference>
<protein>
    <submittedName>
        <fullName evidence="2">Glycosyl transferase</fullName>
    </submittedName>
</protein>
<keyword evidence="2" id="KW-0808">Transferase</keyword>